<accession>A0A0R3TI28</accession>
<dbReference type="EMBL" id="UZAE01008072">
    <property type="protein sequence ID" value="VDO02575.1"/>
    <property type="molecule type" value="Genomic_DNA"/>
</dbReference>
<keyword evidence="2" id="KW-1185">Reference proteome</keyword>
<dbReference type="WBParaSite" id="HNAJ_0000671901-mRNA-1">
    <property type="protein sequence ID" value="HNAJ_0000671901-mRNA-1"/>
    <property type="gene ID" value="HNAJ_0000671901"/>
</dbReference>
<evidence type="ECO:0000313" key="3">
    <source>
        <dbReference type="WBParaSite" id="HNAJ_0000671901-mRNA-1"/>
    </source>
</evidence>
<name>A0A0R3TI28_RODNA</name>
<proteinExistence type="predicted"/>
<reference evidence="1 2" key="2">
    <citation type="submission" date="2018-11" db="EMBL/GenBank/DDBJ databases">
        <authorList>
            <consortium name="Pathogen Informatics"/>
        </authorList>
    </citation>
    <scope>NUCLEOTIDE SEQUENCE [LARGE SCALE GENOMIC DNA]</scope>
</reference>
<protein>
    <submittedName>
        <fullName evidence="1 3">Uncharacterized protein</fullName>
    </submittedName>
</protein>
<dbReference type="Proteomes" id="UP000278807">
    <property type="component" value="Unassembled WGS sequence"/>
</dbReference>
<evidence type="ECO:0000313" key="2">
    <source>
        <dbReference type="Proteomes" id="UP000278807"/>
    </source>
</evidence>
<organism evidence="3">
    <name type="scientific">Rodentolepis nana</name>
    <name type="common">Dwarf tapeworm</name>
    <name type="synonym">Hymenolepis nana</name>
    <dbReference type="NCBI Taxonomy" id="102285"/>
    <lineage>
        <taxon>Eukaryota</taxon>
        <taxon>Metazoa</taxon>
        <taxon>Spiralia</taxon>
        <taxon>Lophotrochozoa</taxon>
        <taxon>Platyhelminthes</taxon>
        <taxon>Cestoda</taxon>
        <taxon>Eucestoda</taxon>
        <taxon>Cyclophyllidea</taxon>
        <taxon>Hymenolepididae</taxon>
        <taxon>Rodentolepis</taxon>
    </lineage>
</organism>
<evidence type="ECO:0000313" key="1">
    <source>
        <dbReference type="EMBL" id="VDO02575.1"/>
    </source>
</evidence>
<sequence>MAQVLAPPPLIANHLTALINTTTFDSKRRRHRLISSDGASCDYETDALTNCATQARRVVRHLIPTRFVSLPPHHSRSTLDFHSAHGYIHAPTHLPIEPSYPRLPSPPLAYPPLAYPP</sequence>
<reference evidence="3" key="1">
    <citation type="submission" date="2017-02" db="UniProtKB">
        <authorList>
            <consortium name="WormBaseParasite"/>
        </authorList>
    </citation>
    <scope>IDENTIFICATION</scope>
</reference>
<gene>
    <name evidence="1" type="ORF">HNAJ_LOCUS6715</name>
</gene>
<dbReference type="AlphaFoldDB" id="A0A0R3TI28"/>